<reference evidence="9 10" key="1">
    <citation type="submission" date="2018-01" db="EMBL/GenBank/DDBJ databases">
        <title>Complete genome sequence of Salinigranum rubrum GX10T, an extremely halophilic archaeon isolated from a marine solar saltern.</title>
        <authorList>
            <person name="Han S."/>
        </authorList>
    </citation>
    <scope>NUCLEOTIDE SEQUENCE [LARGE SCALE GENOMIC DNA]</scope>
    <source>
        <strain evidence="9 10">GX10</strain>
    </source>
</reference>
<keyword evidence="4 9" id="KW-0067">ATP-binding</keyword>
<dbReference type="CDD" id="cd03219">
    <property type="entry name" value="ABC_Mj1267_LivG_branched"/>
    <property type="match status" value="1"/>
</dbReference>
<dbReference type="PANTHER" id="PTHR45772">
    <property type="entry name" value="CONSERVED COMPONENT OF ABC TRANSPORTER FOR NATURAL AMINO ACIDS-RELATED"/>
    <property type="match status" value="1"/>
</dbReference>
<evidence type="ECO:0000256" key="6">
    <source>
        <dbReference type="ARBA" id="ARBA00056071"/>
    </source>
</evidence>
<dbReference type="InterPro" id="IPR027417">
    <property type="entry name" value="P-loop_NTPase"/>
</dbReference>
<dbReference type="FunFam" id="3.40.50.300:FF:000421">
    <property type="entry name" value="Branched-chain amino acid ABC transporter ATP-binding protein"/>
    <property type="match status" value="1"/>
</dbReference>
<comment type="function">
    <text evidence="6">Probable component of a branched-chain amino-acid transport system.</text>
</comment>
<dbReference type="GO" id="GO:0016887">
    <property type="term" value="F:ATP hydrolysis activity"/>
    <property type="evidence" value="ECO:0007669"/>
    <property type="project" value="InterPro"/>
</dbReference>
<dbReference type="InterPro" id="IPR017871">
    <property type="entry name" value="ABC_transporter-like_CS"/>
</dbReference>
<dbReference type="EMBL" id="CP026309">
    <property type="protein sequence ID" value="AUV83544.1"/>
    <property type="molecule type" value="Genomic_DNA"/>
</dbReference>
<dbReference type="PANTHER" id="PTHR45772:SF9">
    <property type="entry name" value="CONSERVED COMPONENT OF ABC TRANSPORTER FOR NATURAL AMINO ACIDS"/>
    <property type="match status" value="1"/>
</dbReference>
<dbReference type="InterPro" id="IPR051120">
    <property type="entry name" value="ABC_AA/LPS_Transport"/>
</dbReference>
<dbReference type="Pfam" id="PF00005">
    <property type="entry name" value="ABC_tran"/>
    <property type="match status" value="1"/>
</dbReference>
<accession>A0A2I8VNU0</accession>
<evidence type="ECO:0000256" key="3">
    <source>
        <dbReference type="ARBA" id="ARBA00022741"/>
    </source>
</evidence>
<feature type="domain" description="ABC transporter" evidence="8">
    <location>
        <begin position="10"/>
        <end position="257"/>
    </location>
</feature>
<evidence type="ECO:0000256" key="2">
    <source>
        <dbReference type="ARBA" id="ARBA00022448"/>
    </source>
</evidence>
<organism evidence="9 10">
    <name type="scientific">Salinigranum rubrum</name>
    <dbReference type="NCBI Taxonomy" id="755307"/>
    <lineage>
        <taxon>Archaea</taxon>
        <taxon>Methanobacteriati</taxon>
        <taxon>Methanobacteriota</taxon>
        <taxon>Stenosarchaea group</taxon>
        <taxon>Halobacteria</taxon>
        <taxon>Halobacteriales</taxon>
        <taxon>Haloferacaceae</taxon>
        <taxon>Salinigranum</taxon>
    </lineage>
</organism>
<name>A0A2I8VNU0_9EURY</name>
<comment type="similarity">
    <text evidence="1">Belongs to the ABC transporter superfamily.</text>
</comment>
<dbReference type="Proteomes" id="UP000236584">
    <property type="component" value="Chromosome"/>
</dbReference>
<dbReference type="Gene3D" id="3.40.50.300">
    <property type="entry name" value="P-loop containing nucleotide triphosphate hydrolases"/>
    <property type="match status" value="1"/>
</dbReference>
<evidence type="ECO:0000256" key="1">
    <source>
        <dbReference type="ARBA" id="ARBA00005417"/>
    </source>
</evidence>
<keyword evidence="2" id="KW-0813">Transport</keyword>
<dbReference type="PROSITE" id="PS00211">
    <property type="entry name" value="ABC_TRANSPORTER_1"/>
    <property type="match status" value="1"/>
</dbReference>
<dbReference type="Pfam" id="PF12399">
    <property type="entry name" value="BCA_ABC_TP_C"/>
    <property type="match status" value="1"/>
</dbReference>
<dbReference type="GO" id="GO:0006865">
    <property type="term" value="P:amino acid transport"/>
    <property type="evidence" value="ECO:0007669"/>
    <property type="project" value="UniProtKB-KW"/>
</dbReference>
<keyword evidence="10" id="KW-1185">Reference proteome</keyword>
<dbReference type="InterPro" id="IPR003439">
    <property type="entry name" value="ABC_transporter-like_ATP-bd"/>
</dbReference>
<keyword evidence="5" id="KW-0029">Amino-acid transport</keyword>
<evidence type="ECO:0000313" key="9">
    <source>
        <dbReference type="EMBL" id="AUV83544.1"/>
    </source>
</evidence>
<evidence type="ECO:0000256" key="4">
    <source>
        <dbReference type="ARBA" id="ARBA00022840"/>
    </source>
</evidence>
<dbReference type="KEGG" id="srub:C2R22_19430"/>
<dbReference type="PROSITE" id="PS50893">
    <property type="entry name" value="ABC_TRANSPORTER_2"/>
    <property type="match status" value="1"/>
</dbReference>
<dbReference type="InterPro" id="IPR032823">
    <property type="entry name" value="BCA_ABC_TP_C"/>
</dbReference>
<protein>
    <recommendedName>
        <fullName evidence="7">Probable branched-chain amino acid transport ATP-binding protein LivG</fullName>
    </recommendedName>
</protein>
<dbReference type="SUPFAM" id="SSF52540">
    <property type="entry name" value="P-loop containing nucleoside triphosphate hydrolases"/>
    <property type="match status" value="1"/>
</dbReference>
<proteinExistence type="inferred from homology"/>
<evidence type="ECO:0000259" key="8">
    <source>
        <dbReference type="PROSITE" id="PS50893"/>
    </source>
</evidence>
<keyword evidence="3" id="KW-0547">Nucleotide-binding</keyword>
<dbReference type="GO" id="GO:0005886">
    <property type="term" value="C:plasma membrane"/>
    <property type="evidence" value="ECO:0007669"/>
    <property type="project" value="TreeGrafter"/>
</dbReference>
<evidence type="ECO:0000256" key="7">
    <source>
        <dbReference type="ARBA" id="ARBA00072811"/>
    </source>
</evidence>
<dbReference type="SMART" id="SM00382">
    <property type="entry name" value="AAA"/>
    <property type="match status" value="1"/>
</dbReference>
<dbReference type="GO" id="GO:0005524">
    <property type="term" value="F:ATP binding"/>
    <property type="evidence" value="ECO:0007669"/>
    <property type="project" value="UniProtKB-KW"/>
</dbReference>
<gene>
    <name evidence="9" type="ORF">C2R22_19430</name>
</gene>
<sequence length="258" mass="27123">MTDVDSTPALAVADLVKTFGGIRAVDGTTFSVPAGSITGLIGPNGAGKSTLFDLVTGVLTPDSGEIRLRGEDVVGRAPHEVAAAGVGRTFQTPKTFAGMSVADNLAFAATNQTGESALNALFRGKTVADEERAVAERVAETLDFLDLSHLADEYARGLSGGQRKLLELGRVLMLDPSLLMLDEPAAGVNPALTEKLLERVRALNDEGRTVLFVEHDIDLVMRECDHVVVMHNGATLATGTPEEIRANDRVVDAYLGGG</sequence>
<dbReference type="InterPro" id="IPR003593">
    <property type="entry name" value="AAA+_ATPase"/>
</dbReference>
<dbReference type="AlphaFoldDB" id="A0A2I8VNU0"/>
<evidence type="ECO:0000256" key="5">
    <source>
        <dbReference type="ARBA" id="ARBA00022970"/>
    </source>
</evidence>
<evidence type="ECO:0000313" key="10">
    <source>
        <dbReference type="Proteomes" id="UP000236584"/>
    </source>
</evidence>